<protein>
    <submittedName>
        <fullName evidence="3">Glycosyl transferase, family 2</fullName>
    </submittedName>
</protein>
<keyword evidence="3" id="KW-0808">Transferase</keyword>
<keyword evidence="1" id="KW-0472">Membrane</keyword>
<evidence type="ECO:0000259" key="2">
    <source>
        <dbReference type="Pfam" id="PF00535"/>
    </source>
</evidence>
<reference evidence="3" key="1">
    <citation type="submission" date="2018-06" db="EMBL/GenBank/DDBJ databases">
        <authorList>
            <person name="Zhirakovskaya E."/>
        </authorList>
    </citation>
    <scope>NUCLEOTIDE SEQUENCE</scope>
</reference>
<keyword evidence="1" id="KW-1133">Transmembrane helix</keyword>
<organism evidence="3">
    <name type="scientific">hydrothermal vent metagenome</name>
    <dbReference type="NCBI Taxonomy" id="652676"/>
    <lineage>
        <taxon>unclassified sequences</taxon>
        <taxon>metagenomes</taxon>
        <taxon>ecological metagenomes</taxon>
    </lineage>
</organism>
<dbReference type="PANTHER" id="PTHR43179:SF7">
    <property type="entry name" value="RHAMNOSYLTRANSFERASE WBBL"/>
    <property type="match status" value="1"/>
</dbReference>
<dbReference type="EMBL" id="UOEZ01000035">
    <property type="protein sequence ID" value="VAW35978.1"/>
    <property type="molecule type" value="Genomic_DNA"/>
</dbReference>
<evidence type="ECO:0000313" key="3">
    <source>
        <dbReference type="EMBL" id="VAW35978.1"/>
    </source>
</evidence>
<dbReference type="GO" id="GO:0016740">
    <property type="term" value="F:transferase activity"/>
    <property type="evidence" value="ECO:0007669"/>
    <property type="project" value="UniProtKB-KW"/>
</dbReference>
<dbReference type="Gene3D" id="3.90.550.10">
    <property type="entry name" value="Spore Coat Polysaccharide Biosynthesis Protein SpsA, Chain A"/>
    <property type="match status" value="1"/>
</dbReference>
<feature type="domain" description="Glycosyltransferase 2-like" evidence="2">
    <location>
        <begin position="4"/>
        <end position="158"/>
    </location>
</feature>
<sequence length="328" mass="36650">MDISVIIVNYNTRDMLLECVDSVYSSLGTKEVDGKAAPSLAVEVWVVDNGSTDGSMAALKKKYPKVKRIENKGNVGFARANNQALIRGAGRYAVLLNSDTIVPKGQLDKLVAFMDDNPDVGILGPQLLNKDGSKQNSIANYPTLLTELFNKSLLRRLFPGQFPGKEHEITGPIEVDSVIGACMVVRNKATHDTGLFDDGFFFFFEETDWCRRMQFHGWKVMHHPGINIYHLQGATAKGVNTRARVEYWLSRYGYFKRHASKLDHIILVFGLIVKLLFNAAGAFVMSLLSFFTSKKARGRLFLNLHLLSWHLAGCPALWGLRGRSRGKK</sequence>
<proteinExistence type="predicted"/>
<evidence type="ECO:0000256" key="1">
    <source>
        <dbReference type="SAM" id="Phobius"/>
    </source>
</evidence>
<dbReference type="InterPro" id="IPR001173">
    <property type="entry name" value="Glyco_trans_2-like"/>
</dbReference>
<dbReference type="Pfam" id="PF00535">
    <property type="entry name" value="Glycos_transf_2"/>
    <property type="match status" value="1"/>
</dbReference>
<feature type="transmembrane region" description="Helical" evidence="1">
    <location>
        <begin position="300"/>
        <end position="320"/>
    </location>
</feature>
<dbReference type="InterPro" id="IPR029044">
    <property type="entry name" value="Nucleotide-diphossugar_trans"/>
</dbReference>
<dbReference type="CDD" id="cd04186">
    <property type="entry name" value="GT_2_like_c"/>
    <property type="match status" value="1"/>
</dbReference>
<gene>
    <name evidence="3" type="ORF">MNBD_DELTA02-301</name>
</gene>
<feature type="transmembrane region" description="Helical" evidence="1">
    <location>
        <begin position="265"/>
        <end position="288"/>
    </location>
</feature>
<dbReference type="PANTHER" id="PTHR43179">
    <property type="entry name" value="RHAMNOSYLTRANSFERASE WBBL"/>
    <property type="match status" value="1"/>
</dbReference>
<accession>A0A3B0UXV1</accession>
<keyword evidence="1" id="KW-0812">Transmembrane</keyword>
<name>A0A3B0UXV1_9ZZZZ</name>
<dbReference type="SUPFAM" id="SSF53448">
    <property type="entry name" value="Nucleotide-diphospho-sugar transferases"/>
    <property type="match status" value="1"/>
</dbReference>
<dbReference type="AlphaFoldDB" id="A0A3B0UXV1"/>